<sequence>MTQMSWLGLEGRTCVVTGAGGGLGRAIALGFAAAGARLVLLDRTAEAMAGTLSAARALGAPLGAAPLALACDVSDPESVTGAARAGEEAFGPAHVLVNNAALLRPGPLEDLTLAAWNALLAVNLTGYFLCSQAFGAQMRRAGRGALVHVASIAAGHAQGFSGAYSVSKAGAVMLSRQIATEWGPAGIRSNVVSPGMVVTPLSQGFYDTPGVTERRNAVVPVGRIGQPEDIRDAVLFLASDRAAYVSGDEIVVDGGFTRGIMNLIPRPGFEKPGEARPA</sequence>
<dbReference type="PANTHER" id="PTHR42760:SF123">
    <property type="entry name" value="OXIDOREDUCTASE"/>
    <property type="match status" value="1"/>
</dbReference>
<dbReference type="PANTHER" id="PTHR42760">
    <property type="entry name" value="SHORT-CHAIN DEHYDROGENASES/REDUCTASES FAMILY MEMBER"/>
    <property type="match status" value="1"/>
</dbReference>
<evidence type="ECO:0000313" key="3">
    <source>
        <dbReference type="EMBL" id="APT58762.1"/>
    </source>
</evidence>
<evidence type="ECO:0000313" key="6">
    <source>
        <dbReference type="Proteomes" id="UP001258945"/>
    </source>
</evidence>
<dbReference type="InterPro" id="IPR057326">
    <property type="entry name" value="KR_dom"/>
</dbReference>
<proteinExistence type="inferred from homology"/>
<dbReference type="InterPro" id="IPR020904">
    <property type="entry name" value="Sc_DH/Rdtase_CS"/>
</dbReference>
<dbReference type="InterPro" id="IPR036291">
    <property type="entry name" value="NAD(P)-bd_dom_sf"/>
</dbReference>
<keyword evidence="4" id="KW-0560">Oxidoreductase</keyword>
<evidence type="ECO:0000256" key="1">
    <source>
        <dbReference type="ARBA" id="ARBA00006484"/>
    </source>
</evidence>
<reference evidence="3 5" key="1">
    <citation type="submission" date="2016-05" db="EMBL/GenBank/DDBJ databases">
        <title>Complete Genome and Methylome Analysis of Psychrotrophic Bacterial Isolates from Antarctic Lake Untersee.</title>
        <authorList>
            <person name="Fomenkov A."/>
            <person name="Akimov V.N."/>
            <person name="Vasilyeva L.V."/>
            <person name="Andersen D."/>
            <person name="Vincze T."/>
            <person name="Roberts R.J."/>
        </authorList>
    </citation>
    <scope>NUCLEOTIDE SEQUENCE [LARGE SCALE GENOMIC DNA]</scope>
    <source>
        <strain evidence="3 5">U14-5</strain>
    </source>
</reference>
<dbReference type="PROSITE" id="PS00061">
    <property type="entry name" value="ADH_SHORT"/>
    <property type="match status" value="1"/>
</dbReference>
<dbReference type="EMBL" id="CP015583">
    <property type="protein sequence ID" value="APT58762.1"/>
    <property type="molecule type" value="Genomic_DNA"/>
</dbReference>
<dbReference type="AlphaFoldDB" id="A0A1L7AJ34"/>
<feature type="domain" description="Ketoreductase" evidence="2">
    <location>
        <begin position="12"/>
        <end position="176"/>
    </location>
</feature>
<dbReference type="SMART" id="SM00822">
    <property type="entry name" value="PKS_KR"/>
    <property type="match status" value="1"/>
</dbReference>
<dbReference type="PRINTS" id="PR00080">
    <property type="entry name" value="SDRFAMILY"/>
</dbReference>
<dbReference type="EC" id="1.-.-.-" evidence="4"/>
<organism evidence="3 5">
    <name type="scientific">Roseomonas gilardii</name>
    <dbReference type="NCBI Taxonomy" id="257708"/>
    <lineage>
        <taxon>Bacteria</taxon>
        <taxon>Pseudomonadati</taxon>
        <taxon>Pseudomonadota</taxon>
        <taxon>Alphaproteobacteria</taxon>
        <taxon>Acetobacterales</taxon>
        <taxon>Roseomonadaceae</taxon>
        <taxon>Roseomonas</taxon>
    </lineage>
</organism>
<dbReference type="GO" id="GO:0016616">
    <property type="term" value="F:oxidoreductase activity, acting on the CH-OH group of donors, NAD or NADP as acceptor"/>
    <property type="evidence" value="ECO:0007669"/>
    <property type="project" value="TreeGrafter"/>
</dbReference>
<dbReference type="PRINTS" id="PR00081">
    <property type="entry name" value="GDHRDH"/>
</dbReference>
<comment type="similarity">
    <text evidence="1">Belongs to the short-chain dehydrogenases/reductases (SDR) family.</text>
</comment>
<dbReference type="FunFam" id="3.40.50.720:FF:000084">
    <property type="entry name" value="Short-chain dehydrogenase reductase"/>
    <property type="match status" value="1"/>
</dbReference>
<protein>
    <submittedName>
        <fullName evidence="3">2-deoxy-D-gluconate 3-dehydrogenase</fullName>
    </submittedName>
    <submittedName>
        <fullName evidence="4">SDR family oxidoreductase</fullName>
        <ecNumber evidence="4">1.-.-.-</ecNumber>
    </submittedName>
</protein>
<evidence type="ECO:0000259" key="2">
    <source>
        <dbReference type="SMART" id="SM00822"/>
    </source>
</evidence>
<dbReference type="InterPro" id="IPR002347">
    <property type="entry name" value="SDR_fam"/>
</dbReference>
<dbReference type="Gene3D" id="3.40.50.720">
    <property type="entry name" value="NAD(P)-binding Rossmann-like Domain"/>
    <property type="match status" value="1"/>
</dbReference>
<name>A0A1L7AJ34_9PROT</name>
<dbReference type="EMBL" id="JAVVDO010000020">
    <property type="protein sequence ID" value="MDT8332004.1"/>
    <property type="molecule type" value="Genomic_DNA"/>
</dbReference>
<dbReference type="Proteomes" id="UP001258945">
    <property type="component" value="Unassembled WGS sequence"/>
</dbReference>
<dbReference type="Proteomes" id="UP000185494">
    <property type="component" value="Chromosome 1"/>
</dbReference>
<dbReference type="CDD" id="cd05233">
    <property type="entry name" value="SDR_c"/>
    <property type="match status" value="1"/>
</dbReference>
<evidence type="ECO:0000313" key="4">
    <source>
        <dbReference type="EMBL" id="MDT8332004.1"/>
    </source>
</evidence>
<accession>A0A1L7AJ34</accession>
<dbReference type="STRING" id="257708.RGI145_18265"/>
<dbReference type="GO" id="GO:0030497">
    <property type="term" value="P:fatty acid elongation"/>
    <property type="evidence" value="ECO:0007669"/>
    <property type="project" value="TreeGrafter"/>
</dbReference>
<gene>
    <name evidence="3" type="ORF">RGI145_18265</name>
    <name evidence="4" type="ORF">RQ831_13155</name>
</gene>
<reference evidence="4" key="3">
    <citation type="submission" date="2023-09" db="EMBL/GenBank/DDBJ databases">
        <authorList>
            <person name="Schober I."/>
            <person name="Bunk B."/>
        </authorList>
    </citation>
    <scope>NUCLEOTIDE SEQUENCE</scope>
    <source>
        <strain evidence="4">DSM 103800</strain>
    </source>
</reference>
<dbReference type="KEGG" id="rgi:RGI145_18265"/>
<reference evidence="4 6" key="2">
    <citation type="journal article" date="2019" name="Microb. Pathog.">
        <title>Comparison of VITEK 2, MALDI-TOF MS, 16S rRNA gene sequencing, and whole-genome sequencing for identification of Roseomonas mucosa.</title>
        <authorList>
            <person name="Rudolph W.W."/>
            <person name="Gunzer F."/>
            <person name="Trauth M."/>
            <person name="Bunk B."/>
            <person name="Bigge R."/>
            <person name="Schrottner P."/>
        </authorList>
    </citation>
    <scope>NUCLEOTIDE SEQUENCE [LARGE SCALE GENOMIC DNA]</scope>
    <source>
        <strain evidence="4 6">DSM 103800</strain>
    </source>
</reference>
<evidence type="ECO:0000313" key="5">
    <source>
        <dbReference type="Proteomes" id="UP000185494"/>
    </source>
</evidence>
<dbReference type="SUPFAM" id="SSF51735">
    <property type="entry name" value="NAD(P)-binding Rossmann-fold domains"/>
    <property type="match status" value="1"/>
</dbReference>
<dbReference type="Pfam" id="PF13561">
    <property type="entry name" value="adh_short_C2"/>
    <property type="match status" value="1"/>
</dbReference>
<keyword evidence="6" id="KW-1185">Reference proteome</keyword>
<dbReference type="RefSeq" id="WP_075799515.1">
    <property type="nucleotide sequence ID" value="NZ_CP015583.1"/>
</dbReference>